<dbReference type="InterPro" id="IPR038765">
    <property type="entry name" value="Papain-like_cys_pep_sf"/>
</dbReference>
<dbReference type="AlphaFoldDB" id="A0A920CFU2"/>
<dbReference type="Proteomes" id="UP000681162">
    <property type="component" value="Unassembled WGS sequence"/>
</dbReference>
<dbReference type="EMBL" id="BORR01000009">
    <property type="protein sequence ID" value="GIO38020.1"/>
    <property type="molecule type" value="Genomic_DNA"/>
</dbReference>
<organism evidence="3 4">
    <name type="scientific">Paenibacillus antibioticophila</name>
    <dbReference type="NCBI Taxonomy" id="1274374"/>
    <lineage>
        <taxon>Bacteria</taxon>
        <taxon>Bacillati</taxon>
        <taxon>Bacillota</taxon>
        <taxon>Bacilli</taxon>
        <taxon>Bacillales</taxon>
        <taxon>Paenibacillaceae</taxon>
        <taxon>Paenibacillus</taxon>
    </lineage>
</organism>
<evidence type="ECO:0000313" key="3">
    <source>
        <dbReference type="EMBL" id="GIO38020.1"/>
    </source>
</evidence>
<feature type="region of interest" description="Disordered" evidence="1">
    <location>
        <begin position="371"/>
        <end position="391"/>
    </location>
</feature>
<dbReference type="Gene3D" id="3.10.620.30">
    <property type="match status" value="1"/>
</dbReference>
<dbReference type="SMART" id="SM00460">
    <property type="entry name" value="TGc"/>
    <property type="match status" value="1"/>
</dbReference>
<keyword evidence="4" id="KW-1185">Reference proteome</keyword>
<accession>A0A920CFU2</accession>
<dbReference type="RefSeq" id="WP_212940224.1">
    <property type="nucleotide sequence ID" value="NZ_BORR01000009.1"/>
</dbReference>
<proteinExistence type="predicted"/>
<reference evidence="3 4" key="1">
    <citation type="submission" date="2021-03" db="EMBL/GenBank/DDBJ databases">
        <title>Antimicrobial resistance genes in bacteria isolated from Japanese honey, and their potential for conferring macrolide and lincosamide resistance in the American foulbrood pathogen Paenibacillus larvae.</title>
        <authorList>
            <person name="Okamoto M."/>
            <person name="Kumagai M."/>
            <person name="Kanamori H."/>
            <person name="Takamatsu D."/>
        </authorList>
    </citation>
    <scope>NUCLEOTIDE SEQUENCE [LARGE SCALE GENOMIC DNA]</scope>
    <source>
        <strain evidence="3 4">J41TS12</strain>
    </source>
</reference>
<comment type="caution">
    <text evidence="3">The sequence shown here is derived from an EMBL/GenBank/DDBJ whole genome shotgun (WGS) entry which is preliminary data.</text>
</comment>
<name>A0A920CFU2_9BACL</name>
<evidence type="ECO:0000313" key="4">
    <source>
        <dbReference type="Proteomes" id="UP000681162"/>
    </source>
</evidence>
<protein>
    <submittedName>
        <fullName evidence="3">Transglutaminase</fullName>
    </submittedName>
</protein>
<gene>
    <name evidence="3" type="ORF">J41TS12_28810</name>
</gene>
<dbReference type="InterPro" id="IPR002931">
    <property type="entry name" value="Transglutaminase-like"/>
</dbReference>
<dbReference type="PANTHER" id="PTHR35532:SF5">
    <property type="entry name" value="CARBOHYDRATE-BINDING DOMAIN-CONTAINING PROTEIN"/>
    <property type="match status" value="1"/>
</dbReference>
<dbReference type="Pfam" id="PF01841">
    <property type="entry name" value="Transglut_core"/>
    <property type="match status" value="1"/>
</dbReference>
<feature type="domain" description="Transglutaminase-like" evidence="2">
    <location>
        <begin position="152"/>
        <end position="211"/>
    </location>
</feature>
<dbReference type="Gene3D" id="2.60.40.1120">
    <property type="entry name" value="Carboxypeptidase-like, regulatory domain"/>
    <property type="match status" value="1"/>
</dbReference>
<evidence type="ECO:0000259" key="2">
    <source>
        <dbReference type="SMART" id="SM00460"/>
    </source>
</evidence>
<dbReference type="PANTHER" id="PTHR35532">
    <property type="entry name" value="SIMILAR TO POLYHYDROXYALKANOATE DEPOLYMERASE"/>
    <property type="match status" value="1"/>
</dbReference>
<dbReference type="SUPFAM" id="SSF54001">
    <property type="entry name" value="Cysteine proteinases"/>
    <property type="match status" value="2"/>
</dbReference>
<evidence type="ECO:0000256" key="1">
    <source>
        <dbReference type="SAM" id="MobiDB-lite"/>
    </source>
</evidence>
<sequence>MLSAQLQEFALTRYRSRKAVYGPLWQEIESALGELTEDEAVLMRYLYGTMPVRDAGEYAFSVFLSYVRHSLWLRANVPWCRELAEDMFIHHVLYYRINTEEISDCRQFFYEQLQDRIQGMEPEQAVIEINYWCAEHVVYESTDGRTVSPMTLFRCGKGRCGEESTFTVTAFRSVGIPARQVYTPRWAHCDDNHAWVEVYLQGKWHFLGACEPEEALNRGWFTVPANRAVLIHSRMFSDFGLSSTEERIGREGLLCYVNHTAFYARTGELAVAVKDESGQPVPGASVAVEILNMAEYYPAATVKTDGSGVARLMIGMGDVRIRAWKDGAFAEQQASPTTATDFSAAASLIELTLRRAVEDPGREADQWERTRLRAPKEHPLHPDEETAEQAARKEQRLQAAVQMRGQRLAALYDEQLAAAYPEAAELIRVAGENTGELRTFLTRDDNPKRRQLLNSLVVKDGKDLRSEILEDHLSCEQGSLPLKIYERFLLSPRIWLEELTPYRSYIRQYFSQEEQERFVQNPDQIWQYITDIIDYDSDTDYPTICATPIGCLKLRHGNPLAQKILFAAICRSLNIPARLNPVTQAPEYWRDGAFAVPAGFGAGATAESGAAIGPGVYAQEAVEPQGEDQAPYFSQGEGLRADGSATLVLQVMEASEWKYGQTWTISKLEGIRFNTLNYAGSSFEQGDLELRLDPAIYRLITTRRLPSGDQLVAQRVFRLASGQRKTVELLLAQADEADLLVNRRLSDVSLQGESGEQIKLSRLTDERPTLLAFLGVGAEPTEHVLNEMLAAASRWNETNARMLLVLRDPAERGNAAFGKVLKTLSGIEVCYDTEQACMTAAMDMGVDGTRLPVLILLSGGLTGIYACAGYNVGSVELMLRQLTAVNE</sequence>